<evidence type="ECO:0000259" key="1">
    <source>
        <dbReference type="Pfam" id="PF13472"/>
    </source>
</evidence>
<dbReference type="PANTHER" id="PTHR30383">
    <property type="entry name" value="THIOESTERASE 1/PROTEASE 1/LYSOPHOSPHOLIPASE L1"/>
    <property type="match status" value="1"/>
</dbReference>
<dbReference type="Proteomes" id="UP000005824">
    <property type="component" value="Unassembled WGS sequence"/>
</dbReference>
<evidence type="ECO:0000313" key="3">
    <source>
        <dbReference type="Proteomes" id="UP000005824"/>
    </source>
</evidence>
<feature type="domain" description="SGNH hydrolase-type esterase" evidence="1">
    <location>
        <begin position="48"/>
        <end position="218"/>
    </location>
</feature>
<dbReference type="STRING" id="497964.CfE428DRAFT_5971"/>
<protein>
    <recommendedName>
        <fullName evidence="1">SGNH hydrolase-type esterase domain-containing protein</fullName>
    </recommendedName>
</protein>
<proteinExistence type="predicted"/>
<dbReference type="InterPro" id="IPR036514">
    <property type="entry name" value="SGNH_hydro_sf"/>
</dbReference>
<comment type="caution">
    <text evidence="2">The sequence shown here is derived from an EMBL/GenBank/DDBJ whole genome shotgun (WGS) entry which is preliminary data.</text>
</comment>
<evidence type="ECO:0000313" key="2">
    <source>
        <dbReference type="EMBL" id="EDY16548.1"/>
    </source>
</evidence>
<dbReference type="CDD" id="cd00229">
    <property type="entry name" value="SGNH_hydrolase"/>
    <property type="match status" value="1"/>
</dbReference>
<dbReference type="PANTHER" id="PTHR30383:SF26">
    <property type="entry name" value="SGNH HYDROLASE-TYPE ESTERASE DOMAIN-CONTAINING PROTEIN"/>
    <property type="match status" value="1"/>
</dbReference>
<sequence>MPRFVVLAILFALTLPAGWAQRPVVPRALPPNPYAPVEDVAGLPRVLLIGDSISEGYTAPVQKLLRGKANVHRIPENGGPTKNGLAKIEGWLGTGKWDVIHFNWGLHDLMFDPSTHPDPAQYEKDQLALYEKNLRALTARLKQTGAKLIWASSTPLPEIMSSPRTPSHRASMVKVYNDVAAKIMAENGIPIDDLNAYVTPVEDKMQKPHDVHFSVEGSEFLALKVAEEIAKALPPVRSGDTVK</sequence>
<gene>
    <name evidence="2" type="ORF">CfE428DRAFT_5971</name>
</gene>
<dbReference type="Pfam" id="PF13472">
    <property type="entry name" value="Lipase_GDSL_2"/>
    <property type="match status" value="1"/>
</dbReference>
<dbReference type="InParanoid" id="B4DAN0"/>
<dbReference type="EMBL" id="ABVL01000031">
    <property type="protein sequence ID" value="EDY16548.1"/>
    <property type="molecule type" value="Genomic_DNA"/>
</dbReference>
<dbReference type="SUPFAM" id="SSF52266">
    <property type="entry name" value="SGNH hydrolase"/>
    <property type="match status" value="1"/>
</dbReference>
<dbReference type="InterPro" id="IPR013830">
    <property type="entry name" value="SGNH_hydro"/>
</dbReference>
<dbReference type="eggNOG" id="COG2755">
    <property type="taxonomic scope" value="Bacteria"/>
</dbReference>
<keyword evidence="3" id="KW-1185">Reference proteome</keyword>
<organism evidence="2 3">
    <name type="scientific">Chthoniobacter flavus Ellin428</name>
    <dbReference type="NCBI Taxonomy" id="497964"/>
    <lineage>
        <taxon>Bacteria</taxon>
        <taxon>Pseudomonadati</taxon>
        <taxon>Verrucomicrobiota</taxon>
        <taxon>Spartobacteria</taxon>
        <taxon>Chthoniobacterales</taxon>
        <taxon>Chthoniobacteraceae</taxon>
        <taxon>Chthoniobacter</taxon>
    </lineage>
</organism>
<accession>B4DAN0</accession>
<dbReference type="Gene3D" id="3.40.50.1110">
    <property type="entry name" value="SGNH hydrolase"/>
    <property type="match status" value="1"/>
</dbReference>
<reference evidence="2 3" key="1">
    <citation type="journal article" date="2011" name="J. Bacteriol.">
        <title>Genome sequence of Chthoniobacter flavus Ellin428, an aerobic heterotrophic soil bacterium.</title>
        <authorList>
            <person name="Kant R."/>
            <person name="van Passel M.W."/>
            <person name="Palva A."/>
            <person name="Lucas S."/>
            <person name="Lapidus A."/>
            <person name="Glavina Del Rio T."/>
            <person name="Dalin E."/>
            <person name="Tice H."/>
            <person name="Bruce D."/>
            <person name="Goodwin L."/>
            <person name="Pitluck S."/>
            <person name="Larimer F.W."/>
            <person name="Land M.L."/>
            <person name="Hauser L."/>
            <person name="Sangwan P."/>
            <person name="de Vos W.M."/>
            <person name="Janssen P.H."/>
            <person name="Smidt H."/>
        </authorList>
    </citation>
    <scope>NUCLEOTIDE SEQUENCE [LARGE SCALE GENOMIC DNA]</scope>
    <source>
        <strain evidence="2 3">Ellin428</strain>
    </source>
</reference>
<dbReference type="AlphaFoldDB" id="B4DAN0"/>
<dbReference type="InterPro" id="IPR051532">
    <property type="entry name" value="Ester_Hydrolysis_Enzymes"/>
</dbReference>
<dbReference type="RefSeq" id="WP_006983291.1">
    <property type="nucleotide sequence ID" value="NZ_ABVL01000031.1"/>
</dbReference>
<name>B4DAN0_9BACT</name>
<dbReference type="GO" id="GO:0004622">
    <property type="term" value="F:phosphatidylcholine lysophospholipase activity"/>
    <property type="evidence" value="ECO:0007669"/>
    <property type="project" value="TreeGrafter"/>
</dbReference>